<sequence>MSGVTLDEYDWFSTSDLGFCFTFVRGLTPEEAFQRIGVELLTDENEEDEDVLGGVLRAEPADGGALLIEENGYAGTMDELLRPLSAGTAVASVFRNGDFDQTFVYYEDGREILGFDPQFPGDSRSGAEPDRHLADMRDLGLIAEDGEDGPDAGVEAALALAERLTGVRATPDEHEGPEGPGGPGNHGGSIGLKGILPDY</sequence>
<feature type="region of interest" description="Disordered" evidence="1">
    <location>
        <begin position="167"/>
        <end position="199"/>
    </location>
</feature>
<accession>A0A367FR02</accession>
<name>A0A367FR02_9ACTN</name>
<dbReference type="RefSeq" id="WP_114027334.1">
    <property type="nucleotide sequence ID" value="NZ_QOIL01000002.1"/>
</dbReference>
<gene>
    <name evidence="2" type="ORF">DQ384_04265</name>
</gene>
<dbReference type="Proteomes" id="UP000253094">
    <property type="component" value="Unassembled WGS sequence"/>
</dbReference>
<keyword evidence="3" id="KW-1185">Reference proteome</keyword>
<feature type="compositionally biased region" description="Gly residues" evidence="1">
    <location>
        <begin position="178"/>
        <end position="191"/>
    </location>
</feature>
<dbReference type="Pfam" id="PF20062">
    <property type="entry name" value="DUF6461"/>
    <property type="match status" value="1"/>
</dbReference>
<reference evidence="2 3" key="1">
    <citation type="submission" date="2018-06" db="EMBL/GenBank/DDBJ databases">
        <title>Sphaerisporangium craniellae sp. nov., isolated from a marine sponge in the South China Sea.</title>
        <authorList>
            <person name="Li L."/>
        </authorList>
    </citation>
    <scope>NUCLEOTIDE SEQUENCE [LARGE SCALE GENOMIC DNA]</scope>
    <source>
        <strain evidence="2 3">CCTCC AA 208026</strain>
    </source>
</reference>
<protein>
    <submittedName>
        <fullName evidence="2">Uncharacterized protein</fullName>
    </submittedName>
</protein>
<evidence type="ECO:0000313" key="3">
    <source>
        <dbReference type="Proteomes" id="UP000253094"/>
    </source>
</evidence>
<dbReference type="EMBL" id="QOIL01000002">
    <property type="protein sequence ID" value="RCG32701.1"/>
    <property type="molecule type" value="Genomic_DNA"/>
</dbReference>
<dbReference type="InterPro" id="IPR045592">
    <property type="entry name" value="DUF6461"/>
</dbReference>
<evidence type="ECO:0000256" key="1">
    <source>
        <dbReference type="SAM" id="MobiDB-lite"/>
    </source>
</evidence>
<dbReference type="AlphaFoldDB" id="A0A367FR02"/>
<evidence type="ECO:0000313" key="2">
    <source>
        <dbReference type="EMBL" id="RCG32701.1"/>
    </source>
</evidence>
<organism evidence="2 3">
    <name type="scientific">Sphaerisporangium album</name>
    <dbReference type="NCBI Taxonomy" id="509200"/>
    <lineage>
        <taxon>Bacteria</taxon>
        <taxon>Bacillati</taxon>
        <taxon>Actinomycetota</taxon>
        <taxon>Actinomycetes</taxon>
        <taxon>Streptosporangiales</taxon>
        <taxon>Streptosporangiaceae</taxon>
        <taxon>Sphaerisporangium</taxon>
    </lineage>
</organism>
<proteinExistence type="predicted"/>
<dbReference type="OrthoDB" id="4460129at2"/>
<comment type="caution">
    <text evidence="2">The sequence shown here is derived from an EMBL/GenBank/DDBJ whole genome shotgun (WGS) entry which is preliminary data.</text>
</comment>